<feature type="domain" description="Transcription regulator PadR N-terminal" evidence="1">
    <location>
        <begin position="7"/>
        <end position="79"/>
    </location>
</feature>
<dbReference type="InterPro" id="IPR005149">
    <property type="entry name" value="Tscrpt_reg_PadR_N"/>
</dbReference>
<accession>A0A934K7B6</accession>
<protein>
    <submittedName>
        <fullName evidence="2">PadR family transcriptional regulator</fullName>
    </submittedName>
</protein>
<sequence>MSLRFGILGLLAEEPLHGYQVKQRFEEVLGGTWEVNIGSVYQTLQRLERDGLVEMTGDRGDRGRQAYRVTDAGVSALEEWLEDPESRPQLLREEVYVKLLLLGRQTNGSHSSGRLHRLLRRQRHVYLQRLRDLADQEKIARERGRPQLALLFKGGQLHTEADLKFLDAVVEEMESH</sequence>
<dbReference type="Proteomes" id="UP000612893">
    <property type="component" value="Unassembled WGS sequence"/>
</dbReference>
<dbReference type="InterPro" id="IPR036390">
    <property type="entry name" value="WH_DNA-bd_sf"/>
</dbReference>
<keyword evidence="3" id="KW-1185">Reference proteome</keyword>
<dbReference type="SUPFAM" id="SSF46785">
    <property type="entry name" value="Winged helix' DNA-binding domain"/>
    <property type="match status" value="1"/>
</dbReference>
<dbReference type="PANTHER" id="PTHR43252:SF2">
    <property type="entry name" value="TRANSCRIPTION REGULATOR, PADR-LIKE FAMILY"/>
    <property type="match status" value="1"/>
</dbReference>
<evidence type="ECO:0000259" key="1">
    <source>
        <dbReference type="Pfam" id="PF03551"/>
    </source>
</evidence>
<proteinExistence type="predicted"/>
<gene>
    <name evidence="2" type="ORF">JF922_11045</name>
</gene>
<comment type="caution">
    <text evidence="2">The sequence shown here is derived from an EMBL/GenBank/DDBJ whole genome shotgun (WGS) entry which is preliminary data.</text>
</comment>
<evidence type="ECO:0000313" key="2">
    <source>
        <dbReference type="EMBL" id="MBJ7598607.1"/>
    </source>
</evidence>
<reference evidence="2" key="1">
    <citation type="submission" date="2020-10" db="EMBL/GenBank/DDBJ databases">
        <title>Ca. Dormibacterota MAGs.</title>
        <authorList>
            <person name="Montgomery K."/>
        </authorList>
    </citation>
    <scope>NUCLEOTIDE SEQUENCE [LARGE SCALE GENOMIC DNA]</scope>
    <source>
        <strain evidence="2">SC8812_S17_10</strain>
    </source>
</reference>
<dbReference type="PANTHER" id="PTHR43252">
    <property type="entry name" value="TRANSCRIPTIONAL REGULATOR YQJI"/>
    <property type="match status" value="1"/>
</dbReference>
<dbReference type="RefSeq" id="WP_338201747.1">
    <property type="nucleotide sequence ID" value="NZ_JAEKNR010000118.1"/>
</dbReference>
<dbReference type="Pfam" id="PF03551">
    <property type="entry name" value="PadR"/>
    <property type="match status" value="1"/>
</dbReference>
<evidence type="ECO:0000313" key="3">
    <source>
        <dbReference type="Proteomes" id="UP000612893"/>
    </source>
</evidence>
<dbReference type="Gene3D" id="1.10.10.10">
    <property type="entry name" value="Winged helix-like DNA-binding domain superfamily/Winged helix DNA-binding domain"/>
    <property type="match status" value="1"/>
</dbReference>
<dbReference type="AlphaFoldDB" id="A0A934K7B6"/>
<organism evidence="2 3">
    <name type="scientific">Candidatus Nephthysia bennettiae</name>
    <dbReference type="NCBI Taxonomy" id="3127016"/>
    <lineage>
        <taxon>Bacteria</taxon>
        <taxon>Bacillati</taxon>
        <taxon>Candidatus Dormiibacterota</taxon>
        <taxon>Candidatus Dormibacteria</taxon>
        <taxon>Candidatus Dormibacterales</taxon>
        <taxon>Candidatus Dormibacteraceae</taxon>
        <taxon>Candidatus Nephthysia</taxon>
    </lineage>
</organism>
<dbReference type="EMBL" id="JAEKNR010000118">
    <property type="protein sequence ID" value="MBJ7598607.1"/>
    <property type="molecule type" value="Genomic_DNA"/>
</dbReference>
<name>A0A934K7B6_9BACT</name>
<dbReference type="InterPro" id="IPR036388">
    <property type="entry name" value="WH-like_DNA-bd_sf"/>
</dbReference>